<evidence type="ECO:0000313" key="7">
    <source>
        <dbReference type="Proteomes" id="UP001462640"/>
    </source>
</evidence>
<comment type="caution">
    <text evidence="6">The sequence shown here is derived from an EMBL/GenBank/DDBJ whole genome shotgun (WGS) entry which is preliminary data.</text>
</comment>
<dbReference type="InterPro" id="IPR005119">
    <property type="entry name" value="LysR_subst-bd"/>
</dbReference>
<dbReference type="EMBL" id="JBDPZC010000010">
    <property type="protein sequence ID" value="MEO3714935.1"/>
    <property type="molecule type" value="Genomic_DNA"/>
</dbReference>
<reference evidence="6 7" key="1">
    <citation type="submission" date="2024-05" db="EMBL/GenBank/DDBJ databases">
        <title>Roseateles sp. 2.12 16S ribosomal RNA gene Genome sequencing and assembly.</title>
        <authorList>
            <person name="Woo H."/>
        </authorList>
    </citation>
    <scope>NUCLEOTIDE SEQUENCE [LARGE SCALE GENOMIC DNA]</scope>
    <source>
        <strain evidence="6 7">2.12</strain>
    </source>
</reference>
<dbReference type="RefSeq" id="WP_269629869.1">
    <property type="nucleotide sequence ID" value="NZ_JBDPZC010000010.1"/>
</dbReference>
<feature type="domain" description="HTH lysR-type" evidence="5">
    <location>
        <begin position="1"/>
        <end position="61"/>
    </location>
</feature>
<dbReference type="InterPro" id="IPR036388">
    <property type="entry name" value="WH-like_DNA-bd_sf"/>
</dbReference>
<keyword evidence="2" id="KW-0805">Transcription regulation</keyword>
<keyword evidence="4" id="KW-0804">Transcription</keyword>
<gene>
    <name evidence="6" type="ORF">ABDJ40_19375</name>
</gene>
<organism evidence="6 7">
    <name type="scientific">Roseateles flavus</name>
    <dbReference type="NCBI Taxonomy" id="3149041"/>
    <lineage>
        <taxon>Bacteria</taxon>
        <taxon>Pseudomonadati</taxon>
        <taxon>Pseudomonadota</taxon>
        <taxon>Betaproteobacteria</taxon>
        <taxon>Burkholderiales</taxon>
        <taxon>Sphaerotilaceae</taxon>
        <taxon>Roseateles</taxon>
    </lineage>
</organism>
<dbReference type="CDD" id="cd08422">
    <property type="entry name" value="PBP2_CrgA_like"/>
    <property type="match status" value="1"/>
</dbReference>
<protein>
    <submittedName>
        <fullName evidence="6">LysR family transcriptional regulator</fullName>
    </submittedName>
</protein>
<dbReference type="Gene3D" id="1.10.10.10">
    <property type="entry name" value="Winged helix-like DNA-binding domain superfamily/Winged helix DNA-binding domain"/>
    <property type="match status" value="1"/>
</dbReference>
<dbReference type="InterPro" id="IPR058163">
    <property type="entry name" value="LysR-type_TF_proteobact-type"/>
</dbReference>
<dbReference type="SUPFAM" id="SSF46785">
    <property type="entry name" value="Winged helix' DNA-binding domain"/>
    <property type="match status" value="1"/>
</dbReference>
<keyword evidence="7" id="KW-1185">Reference proteome</keyword>
<dbReference type="Pfam" id="PF00126">
    <property type="entry name" value="HTH_1"/>
    <property type="match status" value="1"/>
</dbReference>
<dbReference type="PANTHER" id="PTHR30537">
    <property type="entry name" value="HTH-TYPE TRANSCRIPTIONAL REGULATOR"/>
    <property type="match status" value="1"/>
</dbReference>
<keyword evidence="3" id="KW-0238">DNA-binding</keyword>
<evidence type="ECO:0000256" key="2">
    <source>
        <dbReference type="ARBA" id="ARBA00023015"/>
    </source>
</evidence>
<evidence type="ECO:0000256" key="4">
    <source>
        <dbReference type="ARBA" id="ARBA00023163"/>
    </source>
</evidence>
<dbReference type="Gene3D" id="3.40.190.290">
    <property type="match status" value="1"/>
</dbReference>
<accession>A0ABV0GIU2</accession>
<evidence type="ECO:0000259" key="5">
    <source>
        <dbReference type="PROSITE" id="PS50931"/>
    </source>
</evidence>
<evidence type="ECO:0000256" key="1">
    <source>
        <dbReference type="ARBA" id="ARBA00009437"/>
    </source>
</evidence>
<proteinExistence type="inferred from homology"/>
<dbReference type="InterPro" id="IPR036390">
    <property type="entry name" value="WH_DNA-bd_sf"/>
</dbReference>
<evidence type="ECO:0000256" key="3">
    <source>
        <dbReference type="ARBA" id="ARBA00023125"/>
    </source>
</evidence>
<comment type="similarity">
    <text evidence="1">Belongs to the LysR transcriptional regulatory family.</text>
</comment>
<dbReference type="SUPFAM" id="SSF53850">
    <property type="entry name" value="Periplasmic binding protein-like II"/>
    <property type="match status" value="1"/>
</dbReference>
<name>A0ABV0GIU2_9BURK</name>
<dbReference type="Proteomes" id="UP001462640">
    <property type="component" value="Unassembled WGS sequence"/>
</dbReference>
<dbReference type="PROSITE" id="PS50931">
    <property type="entry name" value="HTH_LYSR"/>
    <property type="match status" value="1"/>
</dbReference>
<evidence type="ECO:0000313" key="6">
    <source>
        <dbReference type="EMBL" id="MEO3714935.1"/>
    </source>
</evidence>
<dbReference type="Pfam" id="PF03466">
    <property type="entry name" value="LysR_substrate"/>
    <property type="match status" value="1"/>
</dbReference>
<sequence>MSQSELRTLTIFVKTAELGSLRRAAAAEGISPQAASQALAQLEQKLGARLFHRTTRNMSLTDEGRLFMDAALPALQGLERAFQVVRQARDEVAGPLRIVGPRSSFQPVIGALVDEFCRRHPDAQPDVQLDDRIGNWVEDRVDVGFRVGSAPADGVIARRLFPLQMIICAAPAYLARYGAPDSLAELAAHRCSGFRKPGTGRLMPWPVKVDGATLEQDVLSSFSTNEEGLELDALLSGRVIGQVSGIMGAAHLRAGRLVPLLSAHVADQYGLHIYWGSRVAQPARVRAFIDLAIERLAGNTDYVLGEQELARLEAQGRRQHLRPSARLASNA</sequence>
<dbReference type="InterPro" id="IPR000847">
    <property type="entry name" value="LysR_HTH_N"/>
</dbReference>
<dbReference type="PANTHER" id="PTHR30537:SF5">
    <property type="entry name" value="HTH-TYPE TRANSCRIPTIONAL ACTIVATOR TTDR-RELATED"/>
    <property type="match status" value="1"/>
</dbReference>